<keyword evidence="3" id="KW-1185">Reference proteome</keyword>
<name>A0A5B7EQZ1_PORTR</name>
<organism evidence="2 3">
    <name type="scientific">Portunus trituberculatus</name>
    <name type="common">Swimming crab</name>
    <name type="synonym">Neptunus trituberculatus</name>
    <dbReference type="NCBI Taxonomy" id="210409"/>
    <lineage>
        <taxon>Eukaryota</taxon>
        <taxon>Metazoa</taxon>
        <taxon>Ecdysozoa</taxon>
        <taxon>Arthropoda</taxon>
        <taxon>Crustacea</taxon>
        <taxon>Multicrustacea</taxon>
        <taxon>Malacostraca</taxon>
        <taxon>Eumalacostraca</taxon>
        <taxon>Eucarida</taxon>
        <taxon>Decapoda</taxon>
        <taxon>Pleocyemata</taxon>
        <taxon>Brachyura</taxon>
        <taxon>Eubrachyura</taxon>
        <taxon>Portunoidea</taxon>
        <taxon>Portunidae</taxon>
        <taxon>Portuninae</taxon>
        <taxon>Portunus</taxon>
    </lineage>
</organism>
<evidence type="ECO:0000256" key="1">
    <source>
        <dbReference type="SAM" id="MobiDB-lite"/>
    </source>
</evidence>
<dbReference type="Proteomes" id="UP000324222">
    <property type="component" value="Unassembled WGS sequence"/>
</dbReference>
<sequence>MEVTPTKSKPSSVSGSYANDDLHIGVASHQSAPAPAPSPPSKQSPQTLSTLLRHRKPNHKHALQTIPYCTLIGAVRAPSQKAPRKQDRKMYKI</sequence>
<feature type="compositionally biased region" description="Polar residues" evidence="1">
    <location>
        <begin position="1"/>
        <end position="17"/>
    </location>
</feature>
<evidence type="ECO:0000313" key="2">
    <source>
        <dbReference type="EMBL" id="MPC37170.1"/>
    </source>
</evidence>
<accession>A0A5B7EQZ1</accession>
<proteinExistence type="predicted"/>
<reference evidence="2 3" key="1">
    <citation type="submission" date="2019-05" db="EMBL/GenBank/DDBJ databases">
        <title>Another draft genome of Portunus trituberculatus and its Hox gene families provides insights of decapod evolution.</title>
        <authorList>
            <person name="Jeong J.-H."/>
            <person name="Song I."/>
            <person name="Kim S."/>
            <person name="Choi T."/>
            <person name="Kim D."/>
            <person name="Ryu S."/>
            <person name="Kim W."/>
        </authorList>
    </citation>
    <scope>NUCLEOTIDE SEQUENCE [LARGE SCALE GENOMIC DNA]</scope>
    <source>
        <tissue evidence="2">Muscle</tissue>
    </source>
</reference>
<dbReference type="EMBL" id="VSRR010003705">
    <property type="protein sequence ID" value="MPC37170.1"/>
    <property type="molecule type" value="Genomic_DNA"/>
</dbReference>
<protein>
    <submittedName>
        <fullName evidence="2">Uncharacterized protein</fullName>
    </submittedName>
</protein>
<evidence type="ECO:0000313" key="3">
    <source>
        <dbReference type="Proteomes" id="UP000324222"/>
    </source>
</evidence>
<gene>
    <name evidence="2" type="ORF">E2C01_030644</name>
</gene>
<comment type="caution">
    <text evidence="2">The sequence shown here is derived from an EMBL/GenBank/DDBJ whole genome shotgun (WGS) entry which is preliminary data.</text>
</comment>
<feature type="region of interest" description="Disordered" evidence="1">
    <location>
        <begin position="1"/>
        <end position="48"/>
    </location>
</feature>
<dbReference type="AlphaFoldDB" id="A0A5B7EQZ1"/>